<accession>A0A7S8C9F5</accession>
<dbReference type="Pfam" id="PF13028">
    <property type="entry name" value="DUF3889"/>
    <property type="match status" value="1"/>
</dbReference>
<feature type="signal peptide" evidence="1">
    <location>
        <begin position="1"/>
        <end position="21"/>
    </location>
</feature>
<dbReference type="RefSeq" id="WP_239673368.1">
    <property type="nucleotide sequence ID" value="NZ_CP049742.1"/>
</dbReference>
<dbReference type="InterPro" id="IPR024987">
    <property type="entry name" value="DUF3889"/>
</dbReference>
<dbReference type="KEGG" id="mcui:G8O30_02195"/>
<organism evidence="2 3">
    <name type="scientific">Mangrovibacillus cuniculi</name>
    <dbReference type="NCBI Taxonomy" id="2593652"/>
    <lineage>
        <taxon>Bacteria</taxon>
        <taxon>Bacillati</taxon>
        <taxon>Bacillota</taxon>
        <taxon>Bacilli</taxon>
        <taxon>Bacillales</taxon>
        <taxon>Bacillaceae</taxon>
        <taxon>Mangrovibacillus</taxon>
    </lineage>
</organism>
<evidence type="ECO:0000313" key="2">
    <source>
        <dbReference type="EMBL" id="QPC45850.1"/>
    </source>
</evidence>
<dbReference type="Gene3D" id="3.10.450.390">
    <property type="entry name" value="Protein of unknown function DUF3889"/>
    <property type="match status" value="1"/>
</dbReference>
<keyword evidence="1" id="KW-0732">Signal</keyword>
<evidence type="ECO:0000313" key="3">
    <source>
        <dbReference type="Proteomes" id="UP000593626"/>
    </source>
</evidence>
<evidence type="ECO:0000256" key="1">
    <source>
        <dbReference type="SAM" id="SignalP"/>
    </source>
</evidence>
<protein>
    <submittedName>
        <fullName evidence="2">DUF3889 domain-containing protein</fullName>
    </submittedName>
</protein>
<keyword evidence="3" id="KW-1185">Reference proteome</keyword>
<name>A0A7S8C9F5_9BACI</name>
<reference evidence="2 3" key="1">
    <citation type="submission" date="2019-07" db="EMBL/GenBank/DDBJ databases">
        <title>Genome sequence of 2 isolates from Red Sea Mangroves.</title>
        <authorList>
            <person name="Sefrji F."/>
            <person name="Michoud G."/>
            <person name="Merlino G."/>
            <person name="Daffonchio D."/>
        </authorList>
    </citation>
    <scope>NUCLEOTIDE SEQUENCE [LARGE SCALE GENOMIC DNA]</scope>
    <source>
        <strain evidence="2 3">R1DC41</strain>
    </source>
</reference>
<dbReference type="EMBL" id="CP049742">
    <property type="protein sequence ID" value="QPC45850.1"/>
    <property type="molecule type" value="Genomic_DNA"/>
</dbReference>
<feature type="chain" id="PRO_5032907285" evidence="1">
    <location>
        <begin position="22"/>
        <end position="101"/>
    </location>
</feature>
<sequence>MMKKFLVALLLFVSIQSVSLAQVDYAKYGRIATAVVKEDYTGSPLKEYKYLGRQEVSKDEVKDAFQFSVTDGGKDKLVVVEISHNLKNDKLLKLNVYETNS</sequence>
<dbReference type="AlphaFoldDB" id="A0A7S8C9F5"/>
<proteinExistence type="predicted"/>
<dbReference type="Proteomes" id="UP000593626">
    <property type="component" value="Chromosome"/>
</dbReference>
<gene>
    <name evidence="2" type="ORF">G8O30_02195</name>
</gene>